<dbReference type="GO" id="GO:0005737">
    <property type="term" value="C:cytoplasm"/>
    <property type="evidence" value="ECO:0007669"/>
    <property type="project" value="UniProtKB-SubCell"/>
</dbReference>
<organism evidence="10 11">
    <name type="scientific">Hyphomicrobium nitrativorans NL23</name>
    <dbReference type="NCBI Taxonomy" id="1029756"/>
    <lineage>
        <taxon>Bacteria</taxon>
        <taxon>Pseudomonadati</taxon>
        <taxon>Pseudomonadota</taxon>
        <taxon>Alphaproteobacteria</taxon>
        <taxon>Hyphomicrobiales</taxon>
        <taxon>Hyphomicrobiaceae</taxon>
        <taxon>Hyphomicrobium</taxon>
    </lineage>
</organism>
<dbReference type="PANTHER" id="PTHR30314:SF3">
    <property type="entry name" value="MITOCHONDRIAL DIVISION PROTEIN FSZA"/>
    <property type="match status" value="1"/>
</dbReference>
<dbReference type="EMBL" id="CP006912">
    <property type="protein sequence ID" value="AHB49620.1"/>
    <property type="molecule type" value="Genomic_DNA"/>
</dbReference>
<feature type="compositionally biased region" description="Low complexity" evidence="7">
    <location>
        <begin position="384"/>
        <end position="401"/>
    </location>
</feature>
<name>V5SHU0_9HYPH</name>
<evidence type="ECO:0000256" key="3">
    <source>
        <dbReference type="ARBA" id="ARBA00022741"/>
    </source>
</evidence>
<keyword evidence="5 10" id="KW-0132">Cell division</keyword>
<feature type="compositionally biased region" description="Basic and acidic residues" evidence="7">
    <location>
        <begin position="518"/>
        <end position="529"/>
    </location>
</feature>
<dbReference type="PANTHER" id="PTHR30314">
    <property type="entry name" value="CELL DIVISION PROTEIN FTSZ-RELATED"/>
    <property type="match status" value="1"/>
</dbReference>
<dbReference type="GO" id="GO:0000917">
    <property type="term" value="P:division septum assembly"/>
    <property type="evidence" value="ECO:0007669"/>
    <property type="project" value="UniProtKB-KW"/>
</dbReference>
<dbReference type="InterPro" id="IPR045061">
    <property type="entry name" value="FtsZ/CetZ"/>
</dbReference>
<evidence type="ECO:0000259" key="8">
    <source>
        <dbReference type="SMART" id="SM00864"/>
    </source>
</evidence>
<dbReference type="SMART" id="SM00864">
    <property type="entry name" value="Tubulin"/>
    <property type="match status" value="1"/>
</dbReference>
<gene>
    <name evidence="5" type="primary">ftsZ</name>
    <name evidence="10" type="ORF">W911_16350</name>
</gene>
<dbReference type="SMART" id="SM00865">
    <property type="entry name" value="Tubulin_C"/>
    <property type="match status" value="1"/>
</dbReference>
<dbReference type="SUPFAM" id="SSF55307">
    <property type="entry name" value="Tubulin C-terminal domain-like"/>
    <property type="match status" value="1"/>
</dbReference>
<dbReference type="NCBIfam" id="TIGR00065">
    <property type="entry name" value="ftsZ"/>
    <property type="match status" value="1"/>
</dbReference>
<dbReference type="GO" id="GO:0051258">
    <property type="term" value="P:protein polymerization"/>
    <property type="evidence" value="ECO:0007669"/>
    <property type="project" value="UniProtKB-UniRule"/>
</dbReference>
<dbReference type="PRINTS" id="PR00423">
    <property type="entry name" value="CELLDVISFTSZ"/>
</dbReference>
<dbReference type="Gene3D" id="3.40.50.1440">
    <property type="entry name" value="Tubulin/FtsZ, GTPase domain"/>
    <property type="match status" value="1"/>
</dbReference>
<keyword evidence="2 5" id="KW-0963">Cytoplasm</keyword>
<dbReference type="Proteomes" id="UP000018542">
    <property type="component" value="Chromosome"/>
</dbReference>
<dbReference type="GO" id="GO:0032153">
    <property type="term" value="C:cell division site"/>
    <property type="evidence" value="ECO:0007669"/>
    <property type="project" value="UniProtKB-UniRule"/>
</dbReference>
<dbReference type="CDD" id="cd02201">
    <property type="entry name" value="FtsZ_type1"/>
    <property type="match status" value="1"/>
</dbReference>
<evidence type="ECO:0000313" key="11">
    <source>
        <dbReference type="Proteomes" id="UP000018542"/>
    </source>
</evidence>
<feature type="binding site" evidence="5">
    <location>
        <position position="190"/>
    </location>
    <ligand>
        <name>GTP</name>
        <dbReference type="ChEBI" id="CHEBI:37565"/>
    </ligand>
</feature>
<dbReference type="STRING" id="1029756.W911_16350"/>
<evidence type="ECO:0000256" key="2">
    <source>
        <dbReference type="ARBA" id="ARBA00022490"/>
    </source>
</evidence>
<dbReference type="InterPro" id="IPR036525">
    <property type="entry name" value="Tubulin/FtsZ_GTPase_sf"/>
</dbReference>
<evidence type="ECO:0000256" key="6">
    <source>
        <dbReference type="NCBIfam" id="TIGR00065"/>
    </source>
</evidence>
<feature type="compositionally biased region" description="Low complexity" evidence="7">
    <location>
        <begin position="442"/>
        <end position="455"/>
    </location>
</feature>
<dbReference type="InterPro" id="IPR000158">
    <property type="entry name" value="Cell_div_FtsZ"/>
</dbReference>
<feature type="compositionally biased region" description="Basic and acidic residues" evidence="7">
    <location>
        <begin position="362"/>
        <end position="378"/>
    </location>
</feature>
<dbReference type="HAMAP" id="MF_00909">
    <property type="entry name" value="FtsZ"/>
    <property type="match status" value="1"/>
</dbReference>
<reference evidence="10 11" key="1">
    <citation type="journal article" date="2014" name="Genome Announc.">
        <title>Complete Genome Sequence of Hyphomicrobium nitrativorans Strain NL23, a Denitrifying Bacterium Isolated from Biofilm of a Methanol-Fed Denitrification System Treating Seawater at the Montreal Biodome.</title>
        <authorList>
            <person name="Martineau C."/>
            <person name="Villeneuve C."/>
            <person name="Mauffrey F."/>
            <person name="Villemur R."/>
        </authorList>
    </citation>
    <scope>NUCLEOTIDE SEQUENCE [LARGE SCALE GENOMIC DNA]</scope>
    <source>
        <strain evidence="10">NL23</strain>
    </source>
</reference>
<feature type="binding site" evidence="5">
    <location>
        <begin position="111"/>
        <end position="113"/>
    </location>
    <ligand>
        <name>GTP</name>
        <dbReference type="ChEBI" id="CHEBI:37565"/>
    </ligand>
</feature>
<feature type="binding site" evidence="5">
    <location>
        <position position="142"/>
    </location>
    <ligand>
        <name>GTP</name>
        <dbReference type="ChEBI" id="CHEBI:37565"/>
    </ligand>
</feature>
<keyword evidence="11" id="KW-1185">Reference proteome</keyword>
<dbReference type="SUPFAM" id="SSF52490">
    <property type="entry name" value="Tubulin nucleotide-binding domain-like"/>
    <property type="match status" value="1"/>
</dbReference>
<proteinExistence type="inferred from homology"/>
<comment type="function">
    <text evidence="5">Essential cell division protein that forms a contractile ring structure (Z ring) at the future cell division site. The regulation of the ring assembly controls the timing and the location of cell division. One of the functions of the FtsZ ring is to recruit other cell division proteins to the septum to produce a new cell wall between the dividing cells. Binds GTP and shows GTPase activity.</text>
</comment>
<dbReference type="InterPro" id="IPR018316">
    <property type="entry name" value="Tubulin/FtsZ_2-layer-sand-dom"/>
</dbReference>
<dbReference type="Gene3D" id="3.30.1330.20">
    <property type="entry name" value="Tubulin/FtsZ, C-terminal domain"/>
    <property type="match status" value="1"/>
</dbReference>
<dbReference type="GO" id="GO:0043093">
    <property type="term" value="P:FtsZ-dependent cytokinesis"/>
    <property type="evidence" value="ECO:0007669"/>
    <property type="project" value="UniProtKB-UniRule"/>
</dbReference>
<dbReference type="AlphaFoldDB" id="V5SHU0"/>
<dbReference type="GO" id="GO:0005525">
    <property type="term" value="F:GTP binding"/>
    <property type="evidence" value="ECO:0007669"/>
    <property type="project" value="UniProtKB-UniRule"/>
</dbReference>
<feature type="compositionally biased region" description="Basic and acidic residues" evidence="7">
    <location>
        <begin position="552"/>
        <end position="561"/>
    </location>
</feature>
<comment type="subcellular location">
    <subcellularLocation>
        <location evidence="5">Cytoplasm</location>
    </subcellularLocation>
    <text evidence="5">Assembles at midcell at the inner surface of the cytoplasmic membrane.</text>
</comment>
<evidence type="ECO:0000256" key="5">
    <source>
        <dbReference type="HAMAP-Rule" id="MF_00909"/>
    </source>
</evidence>
<sequence>MSTKSDLPSMSELRPKLTVIGIGGAGCNAVNNMIASGLAGVDFIVANTDAQALVAAATDLRIQLGAALTEGLGAGSRPEIGEAAAEESIEEIRTFIKGSHMVFIAAGMGGGTGTGAASVIARVAREMGILTVGVVTKPFLFEGARRMRVAEAGIEELRPYVDTLIVIPNQNLFRVASERTTFSEAFVMADQVLYSGVACIVDLILKEGLINLDFADVRTVMTDMGTAMMGTGEAEGQNRATVAAEEAIANPLLDDVSLRGAKGLLLSITGGKDLTLYEVDEAASRVRQEVDPEANIIVGATYDESLGDRIRVSIVASGMNRVAEGDRHPQAQSDDWMRGGRNPASAEPRRRLPPTGHPPAAARDDRAPAPQDMQRRLTEALQYSPSSPSSGAPRSGVPASGRAPGQGRSGDAWHGPGNVTIESGPPQLQGASPPPLPHQGYASAHGQPGAHGQAGFMPEAPSEIRRQQRRMPDVGDFPPVAQRVYRAMEESREQPAGHGAEPRRRLGLFERLAGKVRGAPDSDPSHHAEPAGYHPSGYADGPAHQNGGVQDYENHSTDENRPGNQDAELPVFFRERGR</sequence>
<feature type="binding site" evidence="5">
    <location>
        <position position="146"/>
    </location>
    <ligand>
        <name>GTP</name>
        <dbReference type="ChEBI" id="CHEBI:37565"/>
    </ligand>
</feature>
<dbReference type="PROSITE" id="PS51257">
    <property type="entry name" value="PROKAR_LIPOPROTEIN"/>
    <property type="match status" value="1"/>
</dbReference>
<dbReference type="PROSITE" id="PS01134">
    <property type="entry name" value="FTSZ_1"/>
    <property type="match status" value="1"/>
</dbReference>
<protein>
    <recommendedName>
        <fullName evidence="5 6">Cell division protein FtsZ</fullName>
    </recommendedName>
</protein>
<dbReference type="InterPro" id="IPR024757">
    <property type="entry name" value="FtsZ_C"/>
</dbReference>
<dbReference type="HOGENOM" id="CLU_024865_5_1_5"/>
<dbReference type="InterPro" id="IPR037103">
    <property type="entry name" value="Tubulin/FtsZ-like_C"/>
</dbReference>
<dbReference type="InterPro" id="IPR020805">
    <property type="entry name" value="Cell_div_FtsZ_CS"/>
</dbReference>
<dbReference type="InterPro" id="IPR008280">
    <property type="entry name" value="Tub_FtsZ_C"/>
</dbReference>
<dbReference type="PATRIC" id="fig|1029756.8.peg.3405"/>
<keyword evidence="4 5" id="KW-0342">GTP-binding</keyword>
<dbReference type="InterPro" id="IPR003008">
    <property type="entry name" value="Tubulin_FtsZ_GTPase"/>
</dbReference>
<dbReference type="KEGG" id="hni:W911_16350"/>
<feature type="domain" description="Tubulin/FtsZ GTPase" evidence="8">
    <location>
        <begin position="16"/>
        <end position="208"/>
    </location>
</feature>
<keyword evidence="5" id="KW-0717">Septation</keyword>
<dbReference type="FunFam" id="3.40.50.1440:FF:000001">
    <property type="entry name" value="Cell division protein FtsZ"/>
    <property type="match status" value="1"/>
</dbReference>
<dbReference type="RefSeq" id="WP_023788568.1">
    <property type="nucleotide sequence ID" value="NC_022997.1"/>
</dbReference>
<evidence type="ECO:0000259" key="9">
    <source>
        <dbReference type="SMART" id="SM00865"/>
    </source>
</evidence>
<comment type="subunit">
    <text evidence="5">Homodimer. Polymerizes to form a dynamic ring structure in a strictly GTP-dependent manner. Interacts directly with several other division proteins.</text>
</comment>
<dbReference type="GO" id="GO:0003924">
    <property type="term" value="F:GTPase activity"/>
    <property type="evidence" value="ECO:0007669"/>
    <property type="project" value="UniProtKB-UniRule"/>
</dbReference>
<feature type="domain" description="Tubulin/FtsZ 2-layer sandwich" evidence="9">
    <location>
        <begin position="210"/>
        <end position="328"/>
    </location>
</feature>
<feature type="region of interest" description="Disordered" evidence="7">
    <location>
        <begin position="321"/>
        <end position="578"/>
    </location>
</feature>
<evidence type="ECO:0000313" key="10">
    <source>
        <dbReference type="EMBL" id="AHB49620.1"/>
    </source>
</evidence>
<dbReference type="OrthoDB" id="9813375at2"/>
<accession>V5SHU0</accession>
<keyword evidence="3 5" id="KW-0547">Nucleotide-binding</keyword>
<dbReference type="Pfam" id="PF12327">
    <property type="entry name" value="FtsZ_C"/>
    <property type="match status" value="1"/>
</dbReference>
<comment type="similarity">
    <text evidence="1 5">Belongs to the FtsZ family.</text>
</comment>
<dbReference type="FunFam" id="3.30.1330.20:FF:000011">
    <property type="entry name" value="Cell division protein FtsZ"/>
    <property type="match status" value="1"/>
</dbReference>
<dbReference type="Pfam" id="PF00091">
    <property type="entry name" value="Tubulin"/>
    <property type="match status" value="1"/>
</dbReference>
<evidence type="ECO:0000256" key="4">
    <source>
        <dbReference type="ARBA" id="ARBA00023134"/>
    </source>
</evidence>
<evidence type="ECO:0000256" key="1">
    <source>
        <dbReference type="ARBA" id="ARBA00009690"/>
    </source>
</evidence>
<feature type="binding site" evidence="5">
    <location>
        <begin position="24"/>
        <end position="28"/>
    </location>
    <ligand>
        <name>GTP</name>
        <dbReference type="ChEBI" id="CHEBI:37565"/>
    </ligand>
</feature>
<feature type="compositionally biased region" description="Basic and acidic residues" evidence="7">
    <location>
        <begin position="486"/>
        <end position="508"/>
    </location>
</feature>
<feature type="compositionally biased region" description="Basic and acidic residues" evidence="7">
    <location>
        <begin position="462"/>
        <end position="473"/>
    </location>
</feature>
<keyword evidence="5" id="KW-0131">Cell cycle</keyword>
<evidence type="ECO:0000256" key="7">
    <source>
        <dbReference type="SAM" id="MobiDB-lite"/>
    </source>
</evidence>